<feature type="non-terminal residue" evidence="2">
    <location>
        <position position="1"/>
    </location>
</feature>
<protein>
    <submittedName>
        <fullName evidence="2">Uncharacterized protein</fullName>
    </submittedName>
</protein>
<feature type="region of interest" description="Disordered" evidence="1">
    <location>
        <begin position="1"/>
        <end position="61"/>
    </location>
</feature>
<dbReference type="EMBL" id="CADCVY010000099">
    <property type="protein sequence ID" value="CAA9512629.1"/>
    <property type="molecule type" value="Genomic_DNA"/>
</dbReference>
<organism evidence="2">
    <name type="scientific">uncultured Sphingomonas sp</name>
    <dbReference type="NCBI Taxonomy" id="158754"/>
    <lineage>
        <taxon>Bacteria</taxon>
        <taxon>Pseudomonadati</taxon>
        <taxon>Pseudomonadota</taxon>
        <taxon>Alphaproteobacteria</taxon>
        <taxon>Sphingomonadales</taxon>
        <taxon>Sphingomonadaceae</taxon>
        <taxon>Sphingomonas</taxon>
        <taxon>environmental samples</taxon>
    </lineage>
</organism>
<sequence>WTRSATASSRTNPSATTCSPGLPPQSRRFPRGGSTTGAGRSCSRTLPTFPNITRHGSRPPFFSATAEASRRWRGEAMRWS</sequence>
<reference evidence="2" key="1">
    <citation type="submission" date="2020-02" db="EMBL/GenBank/DDBJ databases">
        <authorList>
            <person name="Meier V. D."/>
        </authorList>
    </citation>
    <scope>NUCLEOTIDE SEQUENCE</scope>
    <source>
        <strain evidence="2">AVDCRST_MAG44</strain>
    </source>
</reference>
<feature type="compositionally biased region" description="Polar residues" evidence="1">
    <location>
        <begin position="42"/>
        <end position="51"/>
    </location>
</feature>
<feature type="non-terminal residue" evidence="2">
    <location>
        <position position="80"/>
    </location>
</feature>
<dbReference type="AlphaFoldDB" id="A0A6J4T2S4"/>
<name>A0A6J4T2S4_9SPHN</name>
<feature type="compositionally biased region" description="Polar residues" evidence="1">
    <location>
        <begin position="1"/>
        <end position="19"/>
    </location>
</feature>
<evidence type="ECO:0000313" key="2">
    <source>
        <dbReference type="EMBL" id="CAA9512629.1"/>
    </source>
</evidence>
<gene>
    <name evidence="2" type="ORF">AVDCRST_MAG44-1476</name>
</gene>
<accession>A0A6J4T2S4</accession>
<evidence type="ECO:0000256" key="1">
    <source>
        <dbReference type="SAM" id="MobiDB-lite"/>
    </source>
</evidence>
<proteinExistence type="predicted"/>